<accession>A0A2M7BSJ0</accession>
<evidence type="ECO:0000256" key="1">
    <source>
        <dbReference type="SAM" id="Phobius"/>
    </source>
</evidence>
<feature type="transmembrane region" description="Helical" evidence="1">
    <location>
        <begin position="212"/>
        <end position="231"/>
    </location>
</feature>
<dbReference type="AlphaFoldDB" id="A0A2M7BSJ0"/>
<evidence type="ECO:0000313" key="3">
    <source>
        <dbReference type="EMBL" id="PIV08469.1"/>
    </source>
</evidence>
<gene>
    <name evidence="3" type="ORF">COS52_02520</name>
</gene>
<keyword evidence="1" id="KW-0812">Transmembrane</keyword>
<dbReference type="Proteomes" id="UP000230119">
    <property type="component" value="Unassembled WGS sequence"/>
</dbReference>
<protein>
    <recommendedName>
        <fullName evidence="2">Membrane protein 6-pyruvoyl-tetrahydropterin synthase-related domain-containing protein</fullName>
    </recommendedName>
</protein>
<comment type="caution">
    <text evidence="3">The sequence shown here is derived from an EMBL/GenBank/DDBJ whole genome shotgun (WGS) entry which is preliminary data.</text>
</comment>
<feature type="domain" description="Membrane protein 6-pyruvoyl-tetrahydropterin synthase-related" evidence="2">
    <location>
        <begin position="73"/>
        <end position="392"/>
    </location>
</feature>
<proteinExistence type="predicted"/>
<feature type="transmembrane region" description="Helical" evidence="1">
    <location>
        <begin position="345"/>
        <end position="365"/>
    </location>
</feature>
<reference evidence="4" key="1">
    <citation type="submission" date="2017-09" db="EMBL/GenBank/DDBJ databases">
        <title>Depth-based differentiation of microbial function through sediment-hosted aquifers and enrichment of novel symbionts in the deep terrestrial subsurface.</title>
        <authorList>
            <person name="Probst A.J."/>
            <person name="Ladd B."/>
            <person name="Jarett J.K."/>
            <person name="Geller-Mcgrath D.E."/>
            <person name="Sieber C.M.K."/>
            <person name="Emerson J.B."/>
            <person name="Anantharaman K."/>
            <person name="Thomas B.C."/>
            <person name="Malmstrom R."/>
            <person name="Stieglmeier M."/>
            <person name="Klingl A."/>
            <person name="Woyke T."/>
            <person name="Ryan C.M."/>
            <person name="Banfield J.F."/>
        </authorList>
    </citation>
    <scope>NUCLEOTIDE SEQUENCE [LARGE SCALE GENOMIC DNA]</scope>
</reference>
<feature type="transmembrane region" description="Helical" evidence="1">
    <location>
        <begin position="311"/>
        <end position="333"/>
    </location>
</feature>
<name>A0A2M7BSJ0_9BACT</name>
<feature type="transmembrane region" description="Helical" evidence="1">
    <location>
        <begin position="279"/>
        <end position="299"/>
    </location>
</feature>
<keyword evidence="1" id="KW-1133">Transmembrane helix</keyword>
<keyword evidence="1" id="KW-0472">Membrane</keyword>
<dbReference type="EMBL" id="PEVA01000111">
    <property type="protein sequence ID" value="PIV08469.1"/>
    <property type="molecule type" value="Genomic_DNA"/>
</dbReference>
<evidence type="ECO:0000313" key="4">
    <source>
        <dbReference type="Proteomes" id="UP000230119"/>
    </source>
</evidence>
<organism evidence="3 4">
    <name type="scientific">Candidatus Roizmanbacteria bacterium CG03_land_8_20_14_0_80_39_12</name>
    <dbReference type="NCBI Taxonomy" id="1974847"/>
    <lineage>
        <taxon>Bacteria</taxon>
        <taxon>Candidatus Roizmaniibacteriota</taxon>
    </lineage>
</organism>
<feature type="transmembrane region" description="Helical" evidence="1">
    <location>
        <begin position="112"/>
        <end position="132"/>
    </location>
</feature>
<feature type="transmembrane region" description="Helical" evidence="1">
    <location>
        <begin position="63"/>
        <end position="82"/>
    </location>
</feature>
<feature type="transmembrane region" description="Helical" evidence="1">
    <location>
        <begin position="167"/>
        <end position="200"/>
    </location>
</feature>
<feature type="transmembrane region" description="Helical" evidence="1">
    <location>
        <begin position="89"/>
        <end position="106"/>
    </location>
</feature>
<feature type="transmembrane region" description="Helical" evidence="1">
    <location>
        <begin position="144"/>
        <end position="161"/>
    </location>
</feature>
<sequence>MYFVLSIVISLLLVSDLFFTPGHSAYMDGIAHITTLTQFYEAMKQGIWRVTWTDGFANYGMPIPLYIHQTIGYLGGWLSLLLHGDVVMVYKLLFLLGAVVSSAVFYKFLRIYFSPLASFLGVFIMNVSPYRILNLYIREALPEFLAAVMFPVILLATHNFVKKKNKWSGAILTSVFALIALSHPMMLVVGSVLFGGYYFYLIKDEENKVKLTLLYAMHMIWGLLIAAYYLIPLKVEIKYFYYGQQTNHLTSGQYLGLVNYFDPKWYYFYIRDVANRGHFVSGGLLESLIMIGGSGALFYQLISKKFKRIEIWHFAVVVGIVLVFMTTKYSGWLYEHINLLSNIQFPWRMLSSYIYIPAILVAAFFDKLSKRKFKLILALIFVVIVASTRFPQMYAKNNTLHDVARYYFTPINLHSTVMNTVWSGETTEYPIKDHKADIIAGSGDIEVLDNRYGIRKYIVNAKTDVRLVDYTFYFPGWEVKVDNQVVPIEFQDPNYRGVITYKLSAGDHQVDLYFGDTKLRRISNWISIVSAGLFVAYFFFQTKRE</sequence>
<dbReference type="Pfam" id="PF10131">
    <property type="entry name" value="PTPS_related"/>
    <property type="match status" value="1"/>
</dbReference>
<dbReference type="InterPro" id="IPR018776">
    <property type="entry name" value="Membrane_prot_PTPS-rel_domain"/>
</dbReference>
<evidence type="ECO:0000259" key="2">
    <source>
        <dbReference type="Pfam" id="PF10131"/>
    </source>
</evidence>
<feature type="transmembrane region" description="Helical" evidence="1">
    <location>
        <begin position="522"/>
        <end position="540"/>
    </location>
</feature>